<protein>
    <submittedName>
        <fullName evidence="7">RNA polymerase sigma factor</fullName>
    </submittedName>
</protein>
<evidence type="ECO:0000313" key="7">
    <source>
        <dbReference type="EMBL" id="QEH34364.1"/>
    </source>
</evidence>
<keyword evidence="3" id="KW-0238">DNA-binding</keyword>
<evidence type="ECO:0000256" key="1">
    <source>
        <dbReference type="ARBA" id="ARBA00023015"/>
    </source>
</evidence>
<dbReference type="EMBL" id="CP042997">
    <property type="protein sequence ID" value="QEH34364.1"/>
    <property type="molecule type" value="Genomic_DNA"/>
</dbReference>
<keyword evidence="4" id="KW-0804">Transcription</keyword>
<organism evidence="7 8">
    <name type="scientific">Aquisphaera giovannonii</name>
    <dbReference type="NCBI Taxonomy" id="406548"/>
    <lineage>
        <taxon>Bacteria</taxon>
        <taxon>Pseudomonadati</taxon>
        <taxon>Planctomycetota</taxon>
        <taxon>Planctomycetia</taxon>
        <taxon>Isosphaerales</taxon>
        <taxon>Isosphaeraceae</taxon>
        <taxon>Aquisphaera</taxon>
    </lineage>
</organism>
<dbReference type="InterPro" id="IPR039425">
    <property type="entry name" value="RNA_pol_sigma-70-like"/>
</dbReference>
<evidence type="ECO:0000256" key="4">
    <source>
        <dbReference type="ARBA" id="ARBA00023163"/>
    </source>
</evidence>
<dbReference type="Proteomes" id="UP000324233">
    <property type="component" value="Chromosome"/>
</dbReference>
<dbReference type="AlphaFoldDB" id="A0A5B9W296"/>
<evidence type="ECO:0000256" key="2">
    <source>
        <dbReference type="ARBA" id="ARBA00023082"/>
    </source>
</evidence>
<feature type="transmembrane region" description="Helical" evidence="5">
    <location>
        <begin position="586"/>
        <end position="605"/>
    </location>
</feature>
<evidence type="ECO:0000259" key="6">
    <source>
        <dbReference type="Pfam" id="PF04542"/>
    </source>
</evidence>
<evidence type="ECO:0000256" key="3">
    <source>
        <dbReference type="ARBA" id="ARBA00023125"/>
    </source>
</evidence>
<keyword evidence="2" id="KW-0731">Sigma factor</keyword>
<dbReference type="GO" id="GO:0016987">
    <property type="term" value="F:sigma factor activity"/>
    <property type="evidence" value="ECO:0007669"/>
    <property type="project" value="UniProtKB-KW"/>
</dbReference>
<dbReference type="InterPro" id="IPR007627">
    <property type="entry name" value="RNA_pol_sigma70_r2"/>
</dbReference>
<gene>
    <name evidence="7" type="ORF">OJF2_29010</name>
</gene>
<sequence>MRLERSPDVLRQVRTLFGAGAAAGVSDAELLARFLRRRKESGEALAVAESAFEALVARHGPMVLGVCRRALASPEDVEDAFQATFLVLVRRAASVRVEGSLGRWLYGVARKVAARAPVRAERQKGRGRPLEIEPEAHATAGDRDELLGALDEEIARLRCPVGTVSGRLTRARGLLRERLVRRGIAMTAGTLSSYLDNGQARAAVPRALALTTSRAATKLAPPAGAASGAAASLMNDVARVATAARLGMAAAIVLASGLAGYSAAEVRDHLPGSLSVARETVQMAREIAGTRPAVRPSSPAIDAVARPGHRPAGEIVSEIEATRKAQRDAQYPSEEWKRLSGEVVRLVGELRTTHPDEPRLAMYLLLRWSLLAATDRRSQARDEAAAAAQTATDPAVRISALFYGADCRMKGEIGSLDAAAVAEEFARQATGDMRAACLLSLASESLERGKLARFGLFVASLLAADVCAVNWRFLGLVARLGKLALFAMLAVVLGIQMVEDGGLSAFASNAYVTARDSGRVERFTAFARSVEAEARTCLRDLPRCAEAVLLPTLAAAIAAGAIVVLDRWRSIGADTGRRPRFRRGALTFFLAMAVVCLADSGWLAYRQHALRGRMDRDFPESRGGRIIRDLRPVTTSRPPAVPIRQSGGSRLVARCFRTCLSRSVPCFPWSVPRSGCHASDLGTEALLV</sequence>
<dbReference type="Gene3D" id="1.10.1740.10">
    <property type="match status" value="1"/>
</dbReference>
<feature type="transmembrane region" description="Helical" evidence="5">
    <location>
        <begin position="548"/>
        <end position="565"/>
    </location>
</feature>
<evidence type="ECO:0000313" key="8">
    <source>
        <dbReference type="Proteomes" id="UP000324233"/>
    </source>
</evidence>
<proteinExistence type="predicted"/>
<keyword evidence="1" id="KW-0805">Transcription regulation</keyword>
<feature type="transmembrane region" description="Helical" evidence="5">
    <location>
        <begin position="454"/>
        <end position="473"/>
    </location>
</feature>
<dbReference type="KEGG" id="agv:OJF2_29010"/>
<keyword evidence="5" id="KW-0812">Transmembrane</keyword>
<keyword evidence="8" id="KW-1185">Reference proteome</keyword>
<dbReference type="SUPFAM" id="SSF88946">
    <property type="entry name" value="Sigma2 domain of RNA polymerase sigma factors"/>
    <property type="match status" value="1"/>
</dbReference>
<dbReference type="PANTHER" id="PTHR43133">
    <property type="entry name" value="RNA POLYMERASE ECF-TYPE SIGMA FACTO"/>
    <property type="match status" value="1"/>
</dbReference>
<name>A0A5B9W296_9BACT</name>
<keyword evidence="5" id="KW-0472">Membrane</keyword>
<feature type="transmembrane region" description="Helical" evidence="5">
    <location>
        <begin position="480"/>
        <end position="498"/>
    </location>
</feature>
<evidence type="ECO:0000256" key="5">
    <source>
        <dbReference type="SAM" id="Phobius"/>
    </source>
</evidence>
<dbReference type="InterPro" id="IPR013325">
    <property type="entry name" value="RNA_pol_sigma_r2"/>
</dbReference>
<accession>A0A5B9W296</accession>
<dbReference type="Pfam" id="PF04542">
    <property type="entry name" value="Sigma70_r2"/>
    <property type="match status" value="1"/>
</dbReference>
<reference evidence="7 8" key="1">
    <citation type="submission" date="2019-08" db="EMBL/GenBank/DDBJ databases">
        <title>Deep-cultivation of Planctomycetes and their phenomic and genomic characterization uncovers novel biology.</title>
        <authorList>
            <person name="Wiegand S."/>
            <person name="Jogler M."/>
            <person name="Boedeker C."/>
            <person name="Pinto D."/>
            <person name="Vollmers J."/>
            <person name="Rivas-Marin E."/>
            <person name="Kohn T."/>
            <person name="Peeters S.H."/>
            <person name="Heuer A."/>
            <person name="Rast P."/>
            <person name="Oberbeckmann S."/>
            <person name="Bunk B."/>
            <person name="Jeske O."/>
            <person name="Meyerdierks A."/>
            <person name="Storesund J.E."/>
            <person name="Kallscheuer N."/>
            <person name="Luecker S."/>
            <person name="Lage O.M."/>
            <person name="Pohl T."/>
            <person name="Merkel B.J."/>
            <person name="Hornburger P."/>
            <person name="Mueller R.-W."/>
            <person name="Bruemmer F."/>
            <person name="Labrenz M."/>
            <person name="Spormann A.M."/>
            <person name="Op den Camp H."/>
            <person name="Overmann J."/>
            <person name="Amann R."/>
            <person name="Jetten M.S.M."/>
            <person name="Mascher T."/>
            <person name="Medema M.H."/>
            <person name="Devos D.P."/>
            <person name="Kaster A.-K."/>
            <person name="Ovreas L."/>
            <person name="Rohde M."/>
            <person name="Galperin M.Y."/>
            <person name="Jogler C."/>
        </authorList>
    </citation>
    <scope>NUCLEOTIDE SEQUENCE [LARGE SCALE GENOMIC DNA]</scope>
    <source>
        <strain evidence="7 8">OJF2</strain>
    </source>
</reference>
<feature type="domain" description="RNA polymerase sigma-70 region 2" evidence="6">
    <location>
        <begin position="55"/>
        <end position="116"/>
    </location>
</feature>
<dbReference type="PANTHER" id="PTHR43133:SF8">
    <property type="entry name" value="RNA POLYMERASE SIGMA FACTOR HI_1459-RELATED"/>
    <property type="match status" value="1"/>
</dbReference>
<keyword evidence="5" id="KW-1133">Transmembrane helix</keyword>
<dbReference type="GO" id="GO:0003677">
    <property type="term" value="F:DNA binding"/>
    <property type="evidence" value="ECO:0007669"/>
    <property type="project" value="UniProtKB-KW"/>
</dbReference>
<dbReference type="GO" id="GO:0006352">
    <property type="term" value="P:DNA-templated transcription initiation"/>
    <property type="evidence" value="ECO:0007669"/>
    <property type="project" value="InterPro"/>
</dbReference>